<sequence>MRYNAGHSRCRFLTDELDRYVDWVRVCPEIEIGLGAPRPTIRLRTDGHLVGKEGTPDHTAAMHALADERLPGLADLDGYVLKSRSPSCALHGVPRYASGDDGERTDGQPVDRRGRGLFASRLTEEFPLLPVEEDGRLNDSGLREHFVERIFAGARLREFLDSDWKPGDLVAFHSRHKLQILAHDPVRYRESGRIVAQAGVRPHADLAADYRAVFLAAFATRAGRGRNVNALHHVLGPMSDRLNGSRRHGIVEAIEDYRQGRAPLSVPIALLRHNAEGEDHAYLADQTFLEPFPADLPLRHHL</sequence>
<dbReference type="EMBL" id="BAAAUV010000010">
    <property type="protein sequence ID" value="GAA3219064.1"/>
    <property type="molecule type" value="Genomic_DNA"/>
</dbReference>
<evidence type="ECO:0000313" key="4">
    <source>
        <dbReference type="Proteomes" id="UP001501237"/>
    </source>
</evidence>
<dbReference type="Proteomes" id="UP001501237">
    <property type="component" value="Unassembled WGS sequence"/>
</dbReference>
<dbReference type="InterPro" id="IPR013560">
    <property type="entry name" value="DUF1722"/>
</dbReference>
<dbReference type="PANTHER" id="PTHR30087">
    <property type="entry name" value="INNER MEMBRANE PROTEIN"/>
    <property type="match status" value="1"/>
</dbReference>
<feature type="compositionally biased region" description="Basic and acidic residues" evidence="1">
    <location>
        <begin position="101"/>
        <end position="113"/>
    </location>
</feature>
<accession>A0ABP6QC41</accession>
<evidence type="ECO:0000313" key="3">
    <source>
        <dbReference type="EMBL" id="GAA3219064.1"/>
    </source>
</evidence>
<proteinExistence type="predicted"/>
<evidence type="ECO:0000256" key="1">
    <source>
        <dbReference type="SAM" id="MobiDB-lite"/>
    </source>
</evidence>
<dbReference type="Pfam" id="PF04463">
    <property type="entry name" value="2-thiour_desulf"/>
    <property type="match status" value="1"/>
</dbReference>
<organism evidence="3 4">
    <name type="scientific">Actinocorallia longicatena</name>
    <dbReference type="NCBI Taxonomy" id="111803"/>
    <lineage>
        <taxon>Bacteria</taxon>
        <taxon>Bacillati</taxon>
        <taxon>Actinomycetota</taxon>
        <taxon>Actinomycetes</taxon>
        <taxon>Streptosporangiales</taxon>
        <taxon>Thermomonosporaceae</taxon>
        <taxon>Actinocorallia</taxon>
    </lineage>
</organism>
<evidence type="ECO:0000259" key="2">
    <source>
        <dbReference type="Pfam" id="PF08349"/>
    </source>
</evidence>
<keyword evidence="4" id="KW-1185">Reference proteome</keyword>
<dbReference type="PANTHER" id="PTHR30087:SF0">
    <property type="entry name" value="INNER MEMBRANE PROTEIN"/>
    <property type="match status" value="1"/>
</dbReference>
<name>A0ABP6QC41_9ACTN</name>
<feature type="domain" description="DUF1722" evidence="2">
    <location>
        <begin position="177"/>
        <end position="293"/>
    </location>
</feature>
<comment type="caution">
    <text evidence="3">The sequence shown here is derived from an EMBL/GenBank/DDBJ whole genome shotgun (WGS) entry which is preliminary data.</text>
</comment>
<gene>
    <name evidence="3" type="ORF">GCM10010468_42910</name>
</gene>
<dbReference type="Pfam" id="PF08349">
    <property type="entry name" value="DUF1722"/>
    <property type="match status" value="1"/>
</dbReference>
<protein>
    <submittedName>
        <fullName evidence="3">DUF523 and DUF1722 domain-containing protein</fullName>
    </submittedName>
</protein>
<reference evidence="4" key="1">
    <citation type="journal article" date="2019" name="Int. J. Syst. Evol. Microbiol.">
        <title>The Global Catalogue of Microorganisms (GCM) 10K type strain sequencing project: providing services to taxonomists for standard genome sequencing and annotation.</title>
        <authorList>
            <consortium name="The Broad Institute Genomics Platform"/>
            <consortium name="The Broad Institute Genome Sequencing Center for Infectious Disease"/>
            <person name="Wu L."/>
            <person name="Ma J."/>
        </authorList>
    </citation>
    <scope>NUCLEOTIDE SEQUENCE [LARGE SCALE GENOMIC DNA]</scope>
    <source>
        <strain evidence="4">JCM 9377</strain>
    </source>
</reference>
<dbReference type="InterPro" id="IPR007553">
    <property type="entry name" value="2-thiour_desulf"/>
</dbReference>
<feature type="region of interest" description="Disordered" evidence="1">
    <location>
        <begin position="92"/>
        <end position="113"/>
    </location>
</feature>